<dbReference type="InterPro" id="IPR016195">
    <property type="entry name" value="Pol/histidinol_Pase-like"/>
</dbReference>
<dbReference type="InterPro" id="IPR003141">
    <property type="entry name" value="Pol/His_phosphatase_N"/>
</dbReference>
<reference evidence="9" key="2">
    <citation type="journal article" date="2021" name="PeerJ">
        <title>Extensive microbial diversity within the chicken gut microbiome revealed by metagenomics and culture.</title>
        <authorList>
            <person name="Gilroy R."/>
            <person name="Ravi A."/>
            <person name="Getino M."/>
            <person name="Pursley I."/>
            <person name="Horton D.L."/>
            <person name="Alikhan N.F."/>
            <person name="Baker D."/>
            <person name="Gharbi K."/>
            <person name="Hall N."/>
            <person name="Watson M."/>
            <person name="Adriaenssens E.M."/>
            <person name="Foster-Nyarko E."/>
            <person name="Jarju S."/>
            <person name="Secka A."/>
            <person name="Antonio M."/>
            <person name="Oren A."/>
            <person name="Chaudhuri R.R."/>
            <person name="La Ragione R."/>
            <person name="Hildebrand F."/>
            <person name="Pallen M.J."/>
        </authorList>
    </citation>
    <scope>NUCLEOTIDE SEQUENCE</scope>
    <source>
        <strain evidence="9">F1-3629</strain>
    </source>
</reference>
<dbReference type="GO" id="GO:0003887">
    <property type="term" value="F:DNA-directed DNA polymerase activity"/>
    <property type="evidence" value="ECO:0007669"/>
    <property type="project" value="UniProtKB-KW"/>
</dbReference>
<evidence type="ECO:0000256" key="5">
    <source>
        <dbReference type="ARBA" id="ARBA00022705"/>
    </source>
</evidence>
<keyword evidence="3 9" id="KW-0808">Transferase</keyword>
<dbReference type="Proteomes" id="UP000771749">
    <property type="component" value="Unassembled WGS sequence"/>
</dbReference>
<dbReference type="EC" id="2.7.7.7" evidence="1"/>
<dbReference type="CDD" id="cd12113">
    <property type="entry name" value="PHP_PolIIIA_DnaE3"/>
    <property type="match status" value="1"/>
</dbReference>
<evidence type="ECO:0000256" key="3">
    <source>
        <dbReference type="ARBA" id="ARBA00022679"/>
    </source>
</evidence>
<keyword evidence="6" id="KW-0239">DNA-directed DNA polymerase</keyword>
<reference evidence="9" key="1">
    <citation type="submission" date="2020-10" db="EMBL/GenBank/DDBJ databases">
        <authorList>
            <person name="Gilroy R."/>
        </authorList>
    </citation>
    <scope>NUCLEOTIDE SEQUENCE</scope>
    <source>
        <strain evidence="9">F1-3629</strain>
    </source>
</reference>
<dbReference type="PANTHER" id="PTHR32294">
    <property type="entry name" value="DNA POLYMERASE III SUBUNIT ALPHA"/>
    <property type="match status" value="1"/>
</dbReference>
<dbReference type="InterPro" id="IPR004013">
    <property type="entry name" value="PHP_dom"/>
</dbReference>
<dbReference type="EMBL" id="JADIMJ010000065">
    <property type="protein sequence ID" value="MBO8453941.1"/>
    <property type="molecule type" value="Genomic_DNA"/>
</dbReference>
<dbReference type="GO" id="GO:0008408">
    <property type="term" value="F:3'-5' exonuclease activity"/>
    <property type="evidence" value="ECO:0007669"/>
    <property type="project" value="InterPro"/>
</dbReference>
<comment type="catalytic activity">
    <reaction evidence="7">
        <text>DNA(n) + a 2'-deoxyribonucleoside 5'-triphosphate = DNA(n+1) + diphosphate</text>
        <dbReference type="Rhea" id="RHEA:22508"/>
        <dbReference type="Rhea" id="RHEA-COMP:17339"/>
        <dbReference type="Rhea" id="RHEA-COMP:17340"/>
        <dbReference type="ChEBI" id="CHEBI:33019"/>
        <dbReference type="ChEBI" id="CHEBI:61560"/>
        <dbReference type="ChEBI" id="CHEBI:173112"/>
        <dbReference type="EC" id="2.7.7.7"/>
    </reaction>
</comment>
<dbReference type="Pfam" id="PF14579">
    <property type="entry name" value="HHH_6"/>
    <property type="match status" value="1"/>
</dbReference>
<keyword evidence="5" id="KW-0235">DNA replication</keyword>
<dbReference type="InterPro" id="IPR041931">
    <property type="entry name" value="DNA_pol3_alpha_thumb_dom"/>
</dbReference>
<feature type="domain" description="Polymerase/histidinol phosphatase N-terminal" evidence="8">
    <location>
        <begin position="15"/>
        <end position="83"/>
    </location>
</feature>
<evidence type="ECO:0000256" key="7">
    <source>
        <dbReference type="ARBA" id="ARBA00049244"/>
    </source>
</evidence>
<evidence type="ECO:0000256" key="4">
    <source>
        <dbReference type="ARBA" id="ARBA00022695"/>
    </source>
</evidence>
<evidence type="ECO:0000259" key="8">
    <source>
        <dbReference type="SMART" id="SM00481"/>
    </source>
</evidence>
<evidence type="ECO:0000256" key="2">
    <source>
        <dbReference type="ARBA" id="ARBA00019114"/>
    </source>
</evidence>
<evidence type="ECO:0000256" key="6">
    <source>
        <dbReference type="ARBA" id="ARBA00022932"/>
    </source>
</evidence>
<dbReference type="Pfam" id="PF02811">
    <property type="entry name" value="PHP"/>
    <property type="match status" value="1"/>
</dbReference>
<evidence type="ECO:0000313" key="9">
    <source>
        <dbReference type="EMBL" id="MBO8453941.1"/>
    </source>
</evidence>
<dbReference type="Gene3D" id="3.20.20.140">
    <property type="entry name" value="Metal-dependent hydrolases"/>
    <property type="match status" value="1"/>
</dbReference>
<dbReference type="InterPro" id="IPR011708">
    <property type="entry name" value="DNA_pol3_alpha_NTPase_dom"/>
</dbReference>
<dbReference type="Pfam" id="PF17657">
    <property type="entry name" value="DNA_pol3_finger"/>
    <property type="match status" value="1"/>
</dbReference>
<dbReference type="CDD" id="cd04485">
    <property type="entry name" value="DnaE_OBF"/>
    <property type="match status" value="1"/>
</dbReference>
<keyword evidence="4 9" id="KW-0548">Nucleotidyltransferase</keyword>
<dbReference type="SMART" id="SM00481">
    <property type="entry name" value="POLIIIAc"/>
    <property type="match status" value="1"/>
</dbReference>
<gene>
    <name evidence="9" type="primary">dnaE</name>
    <name evidence="9" type="ORF">IAC07_04355</name>
</gene>
<dbReference type="Pfam" id="PF07733">
    <property type="entry name" value="DNA_pol3_alpha"/>
    <property type="match status" value="2"/>
</dbReference>
<evidence type="ECO:0000313" key="10">
    <source>
        <dbReference type="Proteomes" id="UP000771749"/>
    </source>
</evidence>
<sequence length="1281" mass="146635">MKSPEKKYRTAMSFVHLHVHTQYSILDGQSSIENLFNRAEELGMPGLAITDHGNMYGVKEFFKFAKKHPSVKPIIGCEIYVTRHYDHRLKDKDHKEYYHLILLAKNYNGYRNLMKIVSAGHIEGMYYKPRVSHEVIEKYSKDLICCSACIAGEVPRNIIDGDLAAAEKAIEWHKKVFGDDYYLEVQLHRTEVPNQSQEVWERQKIALAGIIELAKKTGVKIVATNDAHFVRKEDGPAHDRLICLTTNAYLSDEKRLRYTQQEYLKSEEEMAALFPDHPEFLSNTLEVCDKIETYSIDRGHVLPVFKIDPEFMNDIDSHLEKYKDVIDAGRCDKDGNDRGEGFTHSVAYLCHLCYEGAARRYGELNAEQAERIDFELKTICRMGFPDYFLIVQDFIAAARRNGISVGPGRGSAAGSAVAYCLGITNIDPIKYQLLFERFLNPDRISMPDIDIDFDDDGRYRVFKYVEDTYGKDHISHVVTFGTMAAKMAIKDVGRVSNMPMEESNRLTKMIPDRPIKVKVPMEMPMEDDEELSEEDRKKGFKIIEKEEEIPDPEHEGQKIKVRKRFRKGEDDKDFKPTLKNSIKFIPELRNEFENGSDLTREVLNYALQLEGCVRQTGVHACAMIIGRGDLTDYIPISIASDKATGEDVWVSQYEGCFIEDVGMLKMDFLGLRTLSIIKECIENIRKRHGIVIDIEKIPIDDPLTYELYSRGDTTSVFQFESEGMKQWLQKLEPTRFEDLIAMNALYRPGPMDYIPSFVDRKQGREEITYDLPEMEEYLQDTYGITVYQEQVMLLSQKLAGFTKGEADKLRKAMGKKQLDVLESLRDKFLKGGKSNGHPEKVLKKIWNDWRKFAQYAFNKSHATCYAWVSYQTGYLKAHYPAEFQAANLSKNLSNMDEIKKIMDDAKKSRIKVLNPDINESDARFTVNKAGNIRFGLGGIKGFGDNIVTAILKEREEHGMFRDIFDFAERMAGTVNRKAYDSLLYSGAFDSFGYKRSQYTKPTGSGDAFLDALVKYAELYRKDAMEEAVSLFGDAEEMKPQRPEMPEMTGEENTLDLLHQEKELVGMYLSSHPLDKYAFELNHFTSVRLDSLKSLIEECFEKKAPANAKIGGFITSVSSGTSKFGKPFFRATIEDFDGSYELSVYGKACDDIKKQLEENSAVFIEGRIEELYPRSEEERKAKGDPPFGFRIKNIIHLGNVAETYVKSLKLSISTTMLTGEFRESLVNIIKRNKGSIPLTMTLHDPQTHFKIDFLSRKFQVTITQQLMNQLESIGIAIQLVTR</sequence>
<dbReference type="GO" id="GO:0006260">
    <property type="term" value="P:DNA replication"/>
    <property type="evidence" value="ECO:0007669"/>
    <property type="project" value="UniProtKB-KW"/>
</dbReference>
<dbReference type="InterPro" id="IPR004805">
    <property type="entry name" value="DnaE2/DnaE/PolC"/>
</dbReference>
<dbReference type="InterPro" id="IPR029460">
    <property type="entry name" value="DNAPol_HHH"/>
</dbReference>
<dbReference type="SUPFAM" id="SSF89550">
    <property type="entry name" value="PHP domain-like"/>
    <property type="match status" value="1"/>
</dbReference>
<dbReference type="PANTHER" id="PTHR32294:SF0">
    <property type="entry name" value="DNA POLYMERASE III SUBUNIT ALPHA"/>
    <property type="match status" value="1"/>
</dbReference>
<proteinExistence type="predicted"/>
<dbReference type="Gene3D" id="1.10.150.870">
    <property type="match status" value="1"/>
</dbReference>
<dbReference type="Gene3D" id="1.10.10.1600">
    <property type="entry name" value="Bacterial DNA polymerase III alpha subunit, thumb domain"/>
    <property type="match status" value="1"/>
</dbReference>
<protein>
    <recommendedName>
        <fullName evidence="2">DNA polymerase III subunit alpha</fullName>
        <ecNumber evidence="1">2.7.7.7</ecNumber>
    </recommendedName>
</protein>
<name>A0A940DML8_9BACT</name>
<accession>A0A940DML8</accession>
<evidence type="ECO:0000256" key="1">
    <source>
        <dbReference type="ARBA" id="ARBA00012417"/>
    </source>
</evidence>
<organism evidence="9 10">
    <name type="scientific">Candidatus Cryptobacteroides gallistercoris</name>
    <dbReference type="NCBI Taxonomy" id="2840765"/>
    <lineage>
        <taxon>Bacteria</taxon>
        <taxon>Pseudomonadati</taxon>
        <taxon>Bacteroidota</taxon>
        <taxon>Bacteroidia</taxon>
        <taxon>Bacteroidales</taxon>
        <taxon>Candidatus Cryptobacteroides</taxon>
    </lineage>
</organism>
<comment type="caution">
    <text evidence="9">The sequence shown here is derived from an EMBL/GenBank/DDBJ whole genome shotgun (WGS) entry which is preliminary data.</text>
</comment>
<dbReference type="NCBIfam" id="TIGR00594">
    <property type="entry name" value="polc"/>
    <property type="match status" value="1"/>
</dbReference>
<dbReference type="InterPro" id="IPR040982">
    <property type="entry name" value="DNA_pol3_finger"/>
</dbReference>